<organism evidence="1 2">
    <name type="scientific">Saccharopolyspora phatthalungensis</name>
    <dbReference type="NCBI Taxonomy" id="664693"/>
    <lineage>
        <taxon>Bacteria</taxon>
        <taxon>Bacillati</taxon>
        <taxon>Actinomycetota</taxon>
        <taxon>Actinomycetes</taxon>
        <taxon>Pseudonocardiales</taxon>
        <taxon>Pseudonocardiaceae</taxon>
        <taxon>Saccharopolyspora</taxon>
    </lineage>
</organism>
<name>A0A840Q9Y3_9PSEU</name>
<dbReference type="AlphaFoldDB" id="A0A840Q9Y3"/>
<keyword evidence="2" id="KW-1185">Reference proteome</keyword>
<proteinExistence type="predicted"/>
<dbReference type="EMBL" id="JACHIW010000001">
    <property type="protein sequence ID" value="MBB5153623.1"/>
    <property type="molecule type" value="Genomic_DNA"/>
</dbReference>
<evidence type="ECO:0000313" key="2">
    <source>
        <dbReference type="Proteomes" id="UP000584374"/>
    </source>
</evidence>
<protein>
    <submittedName>
        <fullName evidence="1">Uncharacterized protein</fullName>
    </submittedName>
</protein>
<comment type="caution">
    <text evidence="1">The sequence shown here is derived from an EMBL/GenBank/DDBJ whole genome shotgun (WGS) entry which is preliminary data.</text>
</comment>
<gene>
    <name evidence="1" type="ORF">BJ970_001157</name>
</gene>
<sequence length="33" mass="3716">MALGSDAEPIPDRFRDRGWTVVEGFRSHVELAT</sequence>
<evidence type="ECO:0000313" key="1">
    <source>
        <dbReference type="EMBL" id="MBB5153623.1"/>
    </source>
</evidence>
<reference evidence="1 2" key="1">
    <citation type="submission" date="2020-08" db="EMBL/GenBank/DDBJ databases">
        <title>Sequencing the genomes of 1000 actinobacteria strains.</title>
        <authorList>
            <person name="Klenk H.-P."/>
        </authorList>
    </citation>
    <scope>NUCLEOTIDE SEQUENCE [LARGE SCALE GENOMIC DNA]</scope>
    <source>
        <strain evidence="1 2">DSM 45584</strain>
    </source>
</reference>
<accession>A0A840Q9Y3</accession>
<dbReference type="Proteomes" id="UP000584374">
    <property type="component" value="Unassembled WGS sequence"/>
</dbReference>